<dbReference type="Pfam" id="PF07065">
    <property type="entry name" value="D123"/>
    <property type="match status" value="1"/>
</dbReference>
<protein>
    <recommendedName>
        <fullName evidence="4">ATP-grasp domain-containing protein</fullName>
    </recommendedName>
</protein>
<organism evidence="2 3">
    <name type="scientific">Muricoccus pecuniae</name>
    <dbReference type="NCBI Taxonomy" id="693023"/>
    <lineage>
        <taxon>Bacteria</taxon>
        <taxon>Pseudomonadati</taxon>
        <taxon>Pseudomonadota</taxon>
        <taxon>Alphaproteobacteria</taxon>
        <taxon>Acetobacterales</taxon>
        <taxon>Roseomonadaceae</taxon>
        <taxon>Muricoccus</taxon>
    </lineage>
</organism>
<evidence type="ECO:0000313" key="3">
    <source>
        <dbReference type="Proteomes" id="UP000580654"/>
    </source>
</evidence>
<dbReference type="PANTHER" id="PTHR15323:SF6">
    <property type="entry name" value="CELL DIVISION CYCLE PROTEIN 123 HOMOLOG"/>
    <property type="match status" value="1"/>
</dbReference>
<evidence type="ECO:0008006" key="4">
    <source>
        <dbReference type="Google" id="ProtNLM"/>
    </source>
</evidence>
<reference evidence="2 3" key="1">
    <citation type="submission" date="2020-08" db="EMBL/GenBank/DDBJ databases">
        <title>Genomic Encyclopedia of Type Strains, Phase IV (KMG-IV): sequencing the most valuable type-strain genomes for metagenomic binning, comparative biology and taxonomic classification.</title>
        <authorList>
            <person name="Goeker M."/>
        </authorList>
    </citation>
    <scope>NUCLEOTIDE SEQUENCE [LARGE SCALE GENOMIC DNA]</scope>
    <source>
        <strain evidence="2 3">DSM 25622</strain>
    </source>
</reference>
<proteinExistence type="inferred from homology"/>
<evidence type="ECO:0000313" key="2">
    <source>
        <dbReference type="EMBL" id="MBB5696470.1"/>
    </source>
</evidence>
<keyword evidence="3" id="KW-1185">Reference proteome</keyword>
<comment type="caution">
    <text evidence="2">The sequence shown here is derived from an EMBL/GenBank/DDBJ whole genome shotgun (WGS) entry which is preliminary data.</text>
</comment>
<dbReference type="InterPro" id="IPR009772">
    <property type="entry name" value="CDC123"/>
</dbReference>
<gene>
    <name evidence="2" type="ORF">FHS87_004541</name>
</gene>
<dbReference type="Proteomes" id="UP000580654">
    <property type="component" value="Unassembled WGS sequence"/>
</dbReference>
<name>A0A840Y959_9PROT</name>
<dbReference type="GO" id="GO:0005737">
    <property type="term" value="C:cytoplasm"/>
    <property type="evidence" value="ECO:0007669"/>
    <property type="project" value="TreeGrafter"/>
</dbReference>
<accession>A0A840Y959</accession>
<dbReference type="AlphaFoldDB" id="A0A840Y959"/>
<evidence type="ECO:0000256" key="1">
    <source>
        <dbReference type="ARBA" id="ARBA00011047"/>
    </source>
</evidence>
<comment type="similarity">
    <text evidence="1">Belongs to the CDC123 family.</text>
</comment>
<sequence>MNGQKAISVLLTSRERVRFDLSVSILADSPVYMFLRDWTDIAPWREFRCFMIGRELRGISQYHYRGGQQYNEIMDHETEIRSAIASFFPKFRDACHLDDVVFDLAYRGARDPILIEINPSPLSGLSDLCLFEREHLNGEFRFLRGAVSS</sequence>
<dbReference type="EMBL" id="JACIJD010000045">
    <property type="protein sequence ID" value="MBB5696470.1"/>
    <property type="molecule type" value="Genomic_DNA"/>
</dbReference>
<dbReference type="PANTHER" id="PTHR15323">
    <property type="entry name" value="D123 PROTEIN"/>
    <property type="match status" value="1"/>
</dbReference>